<dbReference type="Proteomes" id="UP001157353">
    <property type="component" value="Unassembled WGS sequence"/>
</dbReference>
<organism evidence="2 3">
    <name type="scientific">Psychromonas marina</name>
    <dbReference type="NCBI Taxonomy" id="88364"/>
    <lineage>
        <taxon>Bacteria</taxon>
        <taxon>Pseudomonadati</taxon>
        <taxon>Pseudomonadota</taxon>
        <taxon>Gammaproteobacteria</taxon>
        <taxon>Alteromonadales</taxon>
        <taxon>Psychromonadaceae</taxon>
        <taxon>Psychromonas</taxon>
    </lineage>
</organism>
<evidence type="ECO:0000259" key="1">
    <source>
        <dbReference type="PROSITE" id="PS51832"/>
    </source>
</evidence>
<dbReference type="Gene3D" id="1.10.3210.10">
    <property type="entry name" value="Hypothetical protein af1432"/>
    <property type="match status" value="1"/>
</dbReference>
<dbReference type="InterPro" id="IPR037522">
    <property type="entry name" value="HD_GYP_dom"/>
</dbReference>
<comment type="caution">
    <text evidence="2">The sequence shown here is derived from an EMBL/GenBank/DDBJ whole genome shotgun (WGS) entry which is preliminary data.</text>
</comment>
<dbReference type="SMART" id="SM00471">
    <property type="entry name" value="HDc"/>
    <property type="match status" value="1"/>
</dbReference>
<dbReference type="Pfam" id="PF13487">
    <property type="entry name" value="HD_5"/>
    <property type="match status" value="1"/>
</dbReference>
<feature type="domain" description="HD-GYP" evidence="1">
    <location>
        <begin position="133"/>
        <end position="331"/>
    </location>
</feature>
<accession>A0ABQ6DY12</accession>
<dbReference type="CDD" id="cd00077">
    <property type="entry name" value="HDc"/>
    <property type="match status" value="1"/>
</dbReference>
<evidence type="ECO:0000313" key="3">
    <source>
        <dbReference type="Proteomes" id="UP001157353"/>
    </source>
</evidence>
<name>A0ABQ6DY12_9GAMM</name>
<dbReference type="InterPro" id="IPR006675">
    <property type="entry name" value="HDIG_dom"/>
</dbReference>
<keyword evidence="3" id="KW-1185">Reference proteome</keyword>
<gene>
    <name evidence="2" type="ORF">GCM10007916_10490</name>
</gene>
<reference evidence="3" key="1">
    <citation type="journal article" date="2019" name="Int. J. Syst. Evol. Microbiol.">
        <title>The Global Catalogue of Microorganisms (GCM) 10K type strain sequencing project: providing services to taxonomists for standard genome sequencing and annotation.</title>
        <authorList>
            <consortium name="The Broad Institute Genomics Platform"/>
            <consortium name="The Broad Institute Genome Sequencing Center for Infectious Disease"/>
            <person name="Wu L."/>
            <person name="Ma J."/>
        </authorList>
    </citation>
    <scope>NUCLEOTIDE SEQUENCE [LARGE SCALE GENOMIC DNA]</scope>
    <source>
        <strain evidence="3">NBRC 103166</strain>
    </source>
</reference>
<dbReference type="InterPro" id="IPR021812">
    <property type="entry name" value="DUF3391"/>
</dbReference>
<dbReference type="SUPFAM" id="SSF109604">
    <property type="entry name" value="HD-domain/PDEase-like"/>
    <property type="match status" value="1"/>
</dbReference>
<dbReference type="NCBIfam" id="TIGR00277">
    <property type="entry name" value="HDIG"/>
    <property type="match status" value="1"/>
</dbReference>
<dbReference type="Pfam" id="PF11871">
    <property type="entry name" value="DUF3391"/>
    <property type="match status" value="1"/>
</dbReference>
<dbReference type="PANTHER" id="PTHR43155">
    <property type="entry name" value="CYCLIC DI-GMP PHOSPHODIESTERASE PA4108-RELATED"/>
    <property type="match status" value="1"/>
</dbReference>
<dbReference type="InterPro" id="IPR003607">
    <property type="entry name" value="HD/PDEase_dom"/>
</dbReference>
<proteinExistence type="predicted"/>
<dbReference type="PANTHER" id="PTHR43155:SF2">
    <property type="entry name" value="CYCLIC DI-GMP PHOSPHODIESTERASE PA4108"/>
    <property type="match status" value="1"/>
</dbReference>
<dbReference type="PROSITE" id="PS51832">
    <property type="entry name" value="HD_GYP"/>
    <property type="match status" value="1"/>
</dbReference>
<protein>
    <submittedName>
        <fullName evidence="2">Cyclic di-GMP phosphodiesterase</fullName>
    </submittedName>
</protein>
<evidence type="ECO:0000313" key="2">
    <source>
        <dbReference type="EMBL" id="GLS89982.1"/>
    </source>
</evidence>
<sequence>MNDMLKKISVSQLREGMYIHDLKCDWLNHPFVLNSFKLKTDTEIRKIIAAGITLVEIDTEKGLDLLVEEPQLEKSPLTKVVDNQPKKFTALEEMGKAKVAFSMAGEFITDMMSNAKMGQHIELEQVNPVINKLSQSILRNPNALLGLSRIRSMDVYTFEHSVSFSVLMMAFAKSMGLSEKIICEVGIGGLLHDIGKTLTPDEILNKPGKLTPEEFVIMKQHVVDSRKILEKTVGLSKVSMDIAAQHHEKYDGNGYPLGLKGGQISLYGQMAAIVDVYDALTADRCYHEGKEPSEVLKLLVKWGGTHFNPRLVREFIQSVGIYPAGSLVMLNNHHLAKVIDINDNMLKPVVEVFLNAKTRSYIPRKLIDLSKLDTIKILKVESHAKWNVVF</sequence>
<dbReference type="EMBL" id="BSPQ01000002">
    <property type="protein sequence ID" value="GLS89982.1"/>
    <property type="molecule type" value="Genomic_DNA"/>
</dbReference>